<accession>A0A5N5QYY0</accession>
<keyword evidence="3" id="KW-1133">Transmembrane helix</keyword>
<dbReference type="OrthoDB" id="74314at2759"/>
<dbReference type="InterPro" id="IPR052816">
    <property type="entry name" value="Peroxisomal_Membrane_PEX28-32"/>
</dbReference>
<dbReference type="AlphaFoldDB" id="A0A5N5QYY0"/>
<sequence>MSNIALPSYVAIPPNATILPTQPPGSPGKHPDESSTKEHRASLSIGTTFEAMQQRSSAQPTTSPTVGVPQSPMRTSAFSIPSILLSATTYSLPAAPSSPRETSESNGKLLSNRDSLSIQITTANFRRFVSRSGPVFWFQDRAEEIILWKRGWCYTTAWACAYSFLCIYPRALLILPQLVLLAIMLLNYPGTPSRRPTSPGAKASSYSPGRSPPQLQASEGSSEWYANLQAIQNLMGAVSDAHELAVPIIPHLTWSTPATRPILYMTLLSLSIVLLPISPRQIFLGGGLGLLCITHPIVQNALPGVIAHAMPALRMAFEQLLDDLRMEERHVDAHGGFHIKLHFPEFCTSHMPTAIKAILGLASPDKAPGHHPMPESEDARMLEVELFENERWATSSGWKAINLRTGERRGFTRGRDGWSAGDVKGLESGNVSPGWRFVETEDWRIDWVGSWITCGADSDGWVYTNDSWLNPVSLPPNELIHPASGVTPNPAGPGVTRRRRWRRRIYYVGA</sequence>
<feature type="compositionally biased region" description="Polar residues" evidence="5">
    <location>
        <begin position="44"/>
        <end position="65"/>
    </location>
</feature>
<evidence type="ECO:0000313" key="8">
    <source>
        <dbReference type="Proteomes" id="UP000383932"/>
    </source>
</evidence>
<proteinExistence type="predicted"/>
<feature type="region of interest" description="Disordered" evidence="5">
    <location>
        <begin position="12"/>
        <end position="71"/>
    </location>
</feature>
<evidence type="ECO:0000256" key="3">
    <source>
        <dbReference type="ARBA" id="ARBA00022989"/>
    </source>
</evidence>
<reference evidence="7 8" key="1">
    <citation type="journal article" date="2019" name="Fungal Biol. Biotechnol.">
        <title>Draft genome sequence of fastidious pathogen Ceratobasidium theobromae, which causes vascular-streak dieback in Theobroma cacao.</title>
        <authorList>
            <person name="Ali S.S."/>
            <person name="Asman A."/>
            <person name="Shao J."/>
            <person name="Firmansyah A.P."/>
            <person name="Susilo A.W."/>
            <person name="Rosmana A."/>
            <person name="McMahon P."/>
            <person name="Junaid M."/>
            <person name="Guest D."/>
            <person name="Kheng T.Y."/>
            <person name="Meinhardt L.W."/>
            <person name="Bailey B.A."/>
        </authorList>
    </citation>
    <scope>NUCLEOTIDE SEQUENCE [LARGE SCALE GENOMIC DNA]</scope>
    <source>
        <strain evidence="7 8">CT2</strain>
    </source>
</reference>
<dbReference type="GO" id="GO:0005778">
    <property type="term" value="C:peroxisomal membrane"/>
    <property type="evidence" value="ECO:0007669"/>
    <property type="project" value="TreeGrafter"/>
</dbReference>
<gene>
    <name evidence="7" type="ORF">CTheo_458</name>
</gene>
<feature type="compositionally biased region" description="Polar residues" evidence="5">
    <location>
        <begin position="204"/>
        <end position="217"/>
    </location>
</feature>
<comment type="subcellular location">
    <subcellularLocation>
        <location evidence="1">Membrane</location>
        <topology evidence="1">Multi-pass membrane protein</topology>
    </subcellularLocation>
</comment>
<evidence type="ECO:0000256" key="4">
    <source>
        <dbReference type="ARBA" id="ARBA00023136"/>
    </source>
</evidence>
<keyword evidence="4" id="KW-0472">Membrane</keyword>
<dbReference type="PANTHER" id="PTHR28304:SF2">
    <property type="entry name" value="PEROXISOMAL MEMBRANE PROTEIN PEX29"/>
    <property type="match status" value="1"/>
</dbReference>
<keyword evidence="2" id="KW-0812">Transmembrane</keyword>
<dbReference type="PANTHER" id="PTHR28304">
    <property type="entry name" value="PEROXISOMAL MEMBRANE PROTEIN PEX29"/>
    <property type="match status" value="1"/>
</dbReference>
<organism evidence="7 8">
    <name type="scientific">Ceratobasidium theobromae</name>
    <dbReference type="NCBI Taxonomy" id="1582974"/>
    <lineage>
        <taxon>Eukaryota</taxon>
        <taxon>Fungi</taxon>
        <taxon>Dikarya</taxon>
        <taxon>Basidiomycota</taxon>
        <taxon>Agaricomycotina</taxon>
        <taxon>Agaricomycetes</taxon>
        <taxon>Cantharellales</taxon>
        <taxon>Ceratobasidiaceae</taxon>
        <taxon>Ceratobasidium</taxon>
    </lineage>
</organism>
<dbReference type="Pfam" id="PF06398">
    <property type="entry name" value="Pex24p"/>
    <property type="match status" value="1"/>
</dbReference>
<evidence type="ECO:0000256" key="5">
    <source>
        <dbReference type="SAM" id="MobiDB-lite"/>
    </source>
</evidence>
<dbReference type="GO" id="GO:0007031">
    <property type="term" value="P:peroxisome organization"/>
    <property type="evidence" value="ECO:0007669"/>
    <property type="project" value="UniProtKB-ARBA"/>
</dbReference>
<dbReference type="Proteomes" id="UP000383932">
    <property type="component" value="Unassembled WGS sequence"/>
</dbReference>
<name>A0A5N5QYY0_9AGAM</name>
<evidence type="ECO:0000313" key="7">
    <source>
        <dbReference type="EMBL" id="KAB5596186.1"/>
    </source>
</evidence>
<feature type="region of interest" description="Disordered" evidence="5">
    <location>
        <begin position="192"/>
        <end position="217"/>
    </location>
</feature>
<evidence type="ECO:0000256" key="2">
    <source>
        <dbReference type="ARBA" id="ARBA00022692"/>
    </source>
</evidence>
<evidence type="ECO:0000256" key="1">
    <source>
        <dbReference type="ARBA" id="ARBA00004141"/>
    </source>
</evidence>
<comment type="caution">
    <text evidence="7">The sequence shown here is derived from an EMBL/GenBank/DDBJ whole genome shotgun (WGS) entry which is preliminary data.</text>
</comment>
<keyword evidence="8" id="KW-1185">Reference proteome</keyword>
<dbReference type="InterPro" id="IPR010482">
    <property type="entry name" value="TECPR1-like_DysF"/>
</dbReference>
<dbReference type="EMBL" id="SSOP01000003">
    <property type="protein sequence ID" value="KAB5596186.1"/>
    <property type="molecule type" value="Genomic_DNA"/>
</dbReference>
<feature type="domain" description="TECPR1-like DysF" evidence="6">
    <location>
        <begin position="116"/>
        <end position="471"/>
    </location>
</feature>
<protein>
    <recommendedName>
        <fullName evidence="6">TECPR1-like DysF domain-containing protein</fullName>
    </recommendedName>
</protein>
<evidence type="ECO:0000259" key="6">
    <source>
        <dbReference type="Pfam" id="PF06398"/>
    </source>
</evidence>
<feature type="compositionally biased region" description="Basic and acidic residues" evidence="5">
    <location>
        <begin position="29"/>
        <end position="41"/>
    </location>
</feature>